<name>A0ACC2NRB5_9HYME</name>
<sequence>MAHELPSKSFIVPHVYYASDRHRIVTLRWTLPSWHDHPMYRNFTSKINKSRKRIIVREDSSNESDEDVPDRGDEIPREISSAAEEAQENTFPSRSKGYYEKVYEDFVNWKKSKKTRVTNEVVLLAYFNELAKEYAASTMYNKHSILKIMIQRREEINIGNYIKLDKFLKAQNVGFEPTKAAALTTEEMGHFINKADDREFLFEKVSSCYGLKTGWV</sequence>
<organism evidence="1 2">
    <name type="scientific">Eretmocerus hayati</name>
    <dbReference type="NCBI Taxonomy" id="131215"/>
    <lineage>
        <taxon>Eukaryota</taxon>
        <taxon>Metazoa</taxon>
        <taxon>Ecdysozoa</taxon>
        <taxon>Arthropoda</taxon>
        <taxon>Hexapoda</taxon>
        <taxon>Insecta</taxon>
        <taxon>Pterygota</taxon>
        <taxon>Neoptera</taxon>
        <taxon>Endopterygota</taxon>
        <taxon>Hymenoptera</taxon>
        <taxon>Apocrita</taxon>
        <taxon>Proctotrupomorpha</taxon>
        <taxon>Chalcidoidea</taxon>
        <taxon>Aphelinidae</taxon>
        <taxon>Aphelininae</taxon>
        <taxon>Eretmocerus</taxon>
    </lineage>
</organism>
<gene>
    <name evidence="1" type="ORF">QAD02_005087</name>
</gene>
<reference evidence="1" key="1">
    <citation type="submission" date="2023-04" db="EMBL/GenBank/DDBJ databases">
        <title>A chromosome-level genome assembly of the parasitoid wasp Eretmocerus hayati.</title>
        <authorList>
            <person name="Zhong Y."/>
            <person name="Liu S."/>
            <person name="Liu Y."/>
        </authorList>
    </citation>
    <scope>NUCLEOTIDE SEQUENCE</scope>
    <source>
        <strain evidence="1">ZJU_SS_LIU_2023</strain>
    </source>
</reference>
<protein>
    <submittedName>
        <fullName evidence="1">Uncharacterized protein</fullName>
    </submittedName>
</protein>
<evidence type="ECO:0000313" key="1">
    <source>
        <dbReference type="EMBL" id="KAJ8673825.1"/>
    </source>
</evidence>
<evidence type="ECO:0000313" key="2">
    <source>
        <dbReference type="Proteomes" id="UP001239111"/>
    </source>
</evidence>
<dbReference type="EMBL" id="CM056743">
    <property type="protein sequence ID" value="KAJ8673825.1"/>
    <property type="molecule type" value="Genomic_DNA"/>
</dbReference>
<accession>A0ACC2NRB5</accession>
<proteinExistence type="predicted"/>
<comment type="caution">
    <text evidence="1">The sequence shown here is derived from an EMBL/GenBank/DDBJ whole genome shotgun (WGS) entry which is preliminary data.</text>
</comment>
<dbReference type="Proteomes" id="UP001239111">
    <property type="component" value="Chromosome 3"/>
</dbReference>
<keyword evidence="2" id="KW-1185">Reference proteome</keyword>